<name>A0A1G6ULD2_9ACTN</name>
<dbReference type="Proteomes" id="UP000199034">
    <property type="component" value="Unassembled WGS sequence"/>
</dbReference>
<keyword evidence="3" id="KW-1185">Reference proteome</keyword>
<protein>
    <submittedName>
        <fullName evidence="2">Winged helix DNA-binding domain-containing protein</fullName>
    </submittedName>
</protein>
<dbReference type="Pfam" id="PF06224">
    <property type="entry name" value="AlkZ-like"/>
    <property type="match status" value="1"/>
</dbReference>
<dbReference type="OrthoDB" id="9148135at2"/>
<feature type="region of interest" description="Disordered" evidence="1">
    <location>
        <begin position="1"/>
        <end position="27"/>
    </location>
</feature>
<dbReference type="EMBL" id="FMZM01000008">
    <property type="protein sequence ID" value="SDD42089.1"/>
    <property type="molecule type" value="Genomic_DNA"/>
</dbReference>
<dbReference type="RefSeq" id="WP_090857660.1">
    <property type="nucleotide sequence ID" value="NZ_FMZM01000008.1"/>
</dbReference>
<dbReference type="GO" id="GO:0003677">
    <property type="term" value="F:DNA binding"/>
    <property type="evidence" value="ECO:0007669"/>
    <property type="project" value="UniProtKB-KW"/>
</dbReference>
<evidence type="ECO:0000313" key="2">
    <source>
        <dbReference type="EMBL" id="SDD42089.1"/>
    </source>
</evidence>
<feature type="compositionally biased region" description="Basic and acidic residues" evidence="1">
    <location>
        <begin position="1"/>
        <end position="10"/>
    </location>
</feature>
<gene>
    <name evidence="2" type="ORF">SAMN05421872_10819</name>
</gene>
<dbReference type="InterPro" id="IPR009351">
    <property type="entry name" value="AlkZ-like"/>
</dbReference>
<organism evidence="2 3">
    <name type="scientific">Nocardioides lianchengensis</name>
    <dbReference type="NCBI Taxonomy" id="1045774"/>
    <lineage>
        <taxon>Bacteria</taxon>
        <taxon>Bacillati</taxon>
        <taxon>Actinomycetota</taxon>
        <taxon>Actinomycetes</taxon>
        <taxon>Propionibacteriales</taxon>
        <taxon>Nocardioidaceae</taxon>
        <taxon>Nocardioides</taxon>
    </lineage>
</organism>
<keyword evidence="2" id="KW-0238">DNA-binding</keyword>
<evidence type="ECO:0000313" key="3">
    <source>
        <dbReference type="Proteomes" id="UP000199034"/>
    </source>
</evidence>
<accession>A0A1G6ULD2</accession>
<proteinExistence type="predicted"/>
<dbReference type="AlphaFoldDB" id="A0A1G6ULD2"/>
<evidence type="ECO:0000256" key="1">
    <source>
        <dbReference type="SAM" id="MobiDB-lite"/>
    </source>
</evidence>
<dbReference type="STRING" id="1045774.SAMN05421872_10819"/>
<sequence length="365" mass="39892">MAERRIDRTSVLRHRARQQDLTRSGEAGDSRVLDLGVQDTGPDGFRWALELRGVRPPPDDVFLAWTLRGAPHAYRRSEAAAVAAATAPLDEADAAKRVFDASRPLRKAGIPVLDALDRVAETMSEVAGRRRVVKGEMSSALTDRLPDPYLRWCEPCRATHTYEQPFRLAALQAGLELEADTSPPVLRRIPGWRGPAKRVPPHLDPIRGVLRLLGPASPQLVAGYLDAPVRVVKQHWPDDVVPVEVDGETLDVLAEDLDAMADPGEPSGVRLLGPFDLFLQGRDRELVVPDADARRDLWRTLGRPGGVLAGSEVVGSWRPRSKGRRLQLAVTVWDGGPLPAGLDEQAERLATFRGQAFAGYVTDGG</sequence>
<reference evidence="2 3" key="1">
    <citation type="submission" date="2016-10" db="EMBL/GenBank/DDBJ databases">
        <authorList>
            <person name="de Groot N.N."/>
        </authorList>
    </citation>
    <scope>NUCLEOTIDE SEQUENCE [LARGE SCALE GENOMIC DNA]</scope>
    <source>
        <strain evidence="2 3">CGMCC 4.6858</strain>
    </source>
</reference>